<protein>
    <submittedName>
        <fullName evidence="7">Response regulator</fullName>
    </submittedName>
</protein>
<dbReference type="InterPro" id="IPR011006">
    <property type="entry name" value="CheY-like_superfamily"/>
</dbReference>
<reference evidence="7" key="1">
    <citation type="journal article" date="2020" name="mSystems">
        <title>Genome- and Community-Level Interaction Insights into Carbon Utilization and Element Cycling Functions of Hydrothermarchaeota in Hydrothermal Sediment.</title>
        <authorList>
            <person name="Zhou Z."/>
            <person name="Liu Y."/>
            <person name="Xu W."/>
            <person name="Pan J."/>
            <person name="Luo Z.H."/>
            <person name="Li M."/>
        </authorList>
    </citation>
    <scope>NUCLEOTIDE SEQUENCE [LARGE SCALE GENOMIC DNA]</scope>
    <source>
        <strain evidence="7">SpSt-769</strain>
    </source>
</reference>
<sequence length="123" mass="13661">MDDWTVLLVDDEKEFASTLAERLNLRGLRCETAYSGEEAIEAMAKNPAQVVVLDLMMPGMSGLAVLEVLRQRHPDARIILLTGMGSVSDGVKGMKMGAFDYLMKPVEIDSLMQTIREAMQKQK</sequence>
<dbReference type="SUPFAM" id="SSF52172">
    <property type="entry name" value="CheY-like"/>
    <property type="match status" value="1"/>
</dbReference>
<accession>A0A7C4EW80</accession>
<organism evidence="7">
    <name type="scientific">Desulfomonile tiedjei</name>
    <dbReference type="NCBI Taxonomy" id="2358"/>
    <lineage>
        <taxon>Bacteria</taxon>
        <taxon>Pseudomonadati</taxon>
        <taxon>Thermodesulfobacteriota</taxon>
        <taxon>Desulfomonilia</taxon>
        <taxon>Desulfomonilales</taxon>
        <taxon>Desulfomonilaceae</taxon>
        <taxon>Desulfomonile</taxon>
    </lineage>
</organism>
<keyword evidence="3" id="KW-0805">Transcription regulation</keyword>
<evidence type="ECO:0000259" key="6">
    <source>
        <dbReference type="PROSITE" id="PS50110"/>
    </source>
</evidence>
<evidence type="ECO:0000256" key="4">
    <source>
        <dbReference type="ARBA" id="ARBA00023163"/>
    </source>
</evidence>
<keyword evidence="4" id="KW-0804">Transcription</keyword>
<dbReference type="PANTHER" id="PTHR44591:SF14">
    <property type="entry name" value="PROTEIN PILG"/>
    <property type="match status" value="1"/>
</dbReference>
<comment type="caution">
    <text evidence="7">The sequence shown here is derived from an EMBL/GenBank/DDBJ whole genome shotgun (WGS) entry which is preliminary data.</text>
</comment>
<dbReference type="Pfam" id="PF00072">
    <property type="entry name" value="Response_reg"/>
    <property type="match status" value="1"/>
</dbReference>
<keyword evidence="1 5" id="KW-0597">Phosphoprotein</keyword>
<evidence type="ECO:0000256" key="1">
    <source>
        <dbReference type="ARBA" id="ARBA00022553"/>
    </source>
</evidence>
<evidence type="ECO:0000256" key="3">
    <source>
        <dbReference type="ARBA" id="ARBA00023015"/>
    </source>
</evidence>
<dbReference type="EMBL" id="DTGT01000106">
    <property type="protein sequence ID" value="HGH60297.1"/>
    <property type="molecule type" value="Genomic_DNA"/>
</dbReference>
<dbReference type="InterPro" id="IPR001789">
    <property type="entry name" value="Sig_transdc_resp-reg_receiver"/>
</dbReference>
<dbReference type="PROSITE" id="PS50110">
    <property type="entry name" value="RESPONSE_REGULATORY"/>
    <property type="match status" value="1"/>
</dbReference>
<evidence type="ECO:0000256" key="2">
    <source>
        <dbReference type="ARBA" id="ARBA00023012"/>
    </source>
</evidence>
<dbReference type="PANTHER" id="PTHR44591">
    <property type="entry name" value="STRESS RESPONSE REGULATOR PROTEIN 1"/>
    <property type="match status" value="1"/>
</dbReference>
<name>A0A7C4EW80_9BACT</name>
<evidence type="ECO:0000256" key="5">
    <source>
        <dbReference type="PROSITE-ProRule" id="PRU00169"/>
    </source>
</evidence>
<dbReference type="Gene3D" id="3.40.50.2300">
    <property type="match status" value="1"/>
</dbReference>
<feature type="modified residue" description="4-aspartylphosphate" evidence="5">
    <location>
        <position position="54"/>
    </location>
</feature>
<dbReference type="AlphaFoldDB" id="A0A7C4EW80"/>
<gene>
    <name evidence="7" type="ORF">ENV54_03245</name>
</gene>
<dbReference type="FunFam" id="3.40.50.2300:FF:000018">
    <property type="entry name" value="DNA-binding transcriptional regulator NtrC"/>
    <property type="match status" value="1"/>
</dbReference>
<feature type="domain" description="Response regulatory" evidence="6">
    <location>
        <begin position="5"/>
        <end position="119"/>
    </location>
</feature>
<dbReference type="InterPro" id="IPR050595">
    <property type="entry name" value="Bact_response_regulator"/>
</dbReference>
<keyword evidence="2" id="KW-0902">Two-component regulatory system</keyword>
<dbReference type="GO" id="GO:0000160">
    <property type="term" value="P:phosphorelay signal transduction system"/>
    <property type="evidence" value="ECO:0007669"/>
    <property type="project" value="UniProtKB-KW"/>
</dbReference>
<evidence type="ECO:0000313" key="7">
    <source>
        <dbReference type="EMBL" id="HGH60297.1"/>
    </source>
</evidence>
<dbReference type="SMART" id="SM00448">
    <property type="entry name" value="REC"/>
    <property type="match status" value="1"/>
</dbReference>
<proteinExistence type="predicted"/>